<dbReference type="Pfam" id="PF14223">
    <property type="entry name" value="Retrotran_gag_2"/>
    <property type="match status" value="1"/>
</dbReference>
<evidence type="ECO:0000313" key="2">
    <source>
        <dbReference type="EMBL" id="CAI9302123.1"/>
    </source>
</evidence>
<accession>A0AA36A0C2</accession>
<dbReference type="Proteomes" id="UP001177003">
    <property type="component" value="Chromosome 9"/>
</dbReference>
<evidence type="ECO:0008006" key="4">
    <source>
        <dbReference type="Google" id="ProtNLM"/>
    </source>
</evidence>
<dbReference type="AlphaFoldDB" id="A0AA36A0C2"/>
<dbReference type="PANTHER" id="PTHR47481:SF41">
    <property type="entry name" value="COPIA-LIKE POLYPROTEIN_RETROTRANSPOSON"/>
    <property type="match status" value="1"/>
</dbReference>
<proteinExistence type="predicted"/>
<dbReference type="EMBL" id="OX465085">
    <property type="protein sequence ID" value="CAI9302123.1"/>
    <property type="molecule type" value="Genomic_DNA"/>
</dbReference>
<feature type="region of interest" description="Disordered" evidence="1">
    <location>
        <begin position="112"/>
        <end position="140"/>
    </location>
</feature>
<reference evidence="2" key="1">
    <citation type="submission" date="2023-04" db="EMBL/GenBank/DDBJ databases">
        <authorList>
            <person name="Vijverberg K."/>
            <person name="Xiong W."/>
            <person name="Schranz E."/>
        </authorList>
    </citation>
    <scope>NUCLEOTIDE SEQUENCE</scope>
</reference>
<name>A0AA36A0C2_LACSI</name>
<protein>
    <recommendedName>
        <fullName evidence="4">Hybrid signal transduction histidine kinase M</fullName>
    </recommendedName>
</protein>
<gene>
    <name evidence="2" type="ORF">LSALG_LOCUS40620</name>
</gene>
<keyword evidence="3" id="KW-1185">Reference proteome</keyword>
<organism evidence="2 3">
    <name type="scientific">Lactuca saligna</name>
    <name type="common">Willowleaf lettuce</name>
    <dbReference type="NCBI Taxonomy" id="75948"/>
    <lineage>
        <taxon>Eukaryota</taxon>
        <taxon>Viridiplantae</taxon>
        <taxon>Streptophyta</taxon>
        <taxon>Embryophyta</taxon>
        <taxon>Tracheophyta</taxon>
        <taxon>Spermatophyta</taxon>
        <taxon>Magnoliopsida</taxon>
        <taxon>eudicotyledons</taxon>
        <taxon>Gunneridae</taxon>
        <taxon>Pentapetalae</taxon>
        <taxon>asterids</taxon>
        <taxon>campanulids</taxon>
        <taxon>Asterales</taxon>
        <taxon>Asteraceae</taxon>
        <taxon>Cichorioideae</taxon>
        <taxon>Cichorieae</taxon>
        <taxon>Lactucinae</taxon>
        <taxon>Lactuca</taxon>
    </lineage>
</organism>
<evidence type="ECO:0000313" key="3">
    <source>
        <dbReference type="Proteomes" id="UP001177003"/>
    </source>
</evidence>
<feature type="compositionally biased region" description="Polar residues" evidence="1">
    <location>
        <begin position="112"/>
        <end position="136"/>
    </location>
</feature>
<sequence>MQLESDLRSITMGDLSVHDYFTKIKKIASLLEGMGEKVKEKHVVIHAINGLSHKFDNIAGIIRHNKPPPTFDGAWSILLIEEQKITTNQATDHAHADADLLSYHLLPPTDSNANHLLPPTDSNANHLLSSPNTSSYRRPPPPIVDSHNTVAPSSTSYTHTFHTTSYITPTSMKSSPTTELRPPTPSSDIASFALESAAIANTGLRSPLLVRYEVAKITPYL</sequence>
<dbReference type="PANTHER" id="PTHR47481">
    <property type="match status" value="1"/>
</dbReference>
<evidence type="ECO:0000256" key="1">
    <source>
        <dbReference type="SAM" id="MobiDB-lite"/>
    </source>
</evidence>